<dbReference type="PROSITE" id="PS00787">
    <property type="entry name" value="CHORISMATE_SYNTHASE_1"/>
    <property type="match status" value="1"/>
</dbReference>
<dbReference type="Proteomes" id="UP000256727">
    <property type="component" value="Unassembled WGS sequence"/>
</dbReference>
<dbReference type="AlphaFoldDB" id="A0A3D9LA17"/>
<comment type="pathway">
    <text evidence="1 11 12">Metabolic intermediate biosynthesis; chorismate biosynthesis; chorismate from D-erythrose 4-phosphate and phosphoenolpyruvate: step 7/7.</text>
</comment>
<evidence type="ECO:0000256" key="7">
    <source>
        <dbReference type="ARBA" id="ARBA00022827"/>
    </source>
</evidence>
<dbReference type="GO" id="GO:0005829">
    <property type="term" value="C:cytosol"/>
    <property type="evidence" value="ECO:0007669"/>
    <property type="project" value="TreeGrafter"/>
</dbReference>
<evidence type="ECO:0000256" key="6">
    <source>
        <dbReference type="ARBA" id="ARBA00022643"/>
    </source>
</evidence>
<feature type="binding site" evidence="11">
    <location>
        <position position="301"/>
    </location>
    <ligand>
        <name>FMN</name>
        <dbReference type="ChEBI" id="CHEBI:58210"/>
    </ligand>
</feature>
<dbReference type="RefSeq" id="WP_115931354.1">
    <property type="nucleotide sequence ID" value="NZ_QREH01000001.1"/>
</dbReference>
<dbReference type="NCBIfam" id="TIGR00033">
    <property type="entry name" value="aroC"/>
    <property type="match status" value="1"/>
</dbReference>
<keyword evidence="10 11" id="KW-0456">Lyase</keyword>
<dbReference type="FunFam" id="3.60.150.10:FF:000002">
    <property type="entry name" value="Chorismate synthase"/>
    <property type="match status" value="1"/>
</dbReference>
<keyword evidence="14" id="KW-1185">Reference proteome</keyword>
<feature type="binding site" evidence="11">
    <location>
        <begin position="316"/>
        <end position="320"/>
    </location>
    <ligand>
        <name>FMN</name>
        <dbReference type="ChEBI" id="CHEBI:58210"/>
    </ligand>
</feature>
<dbReference type="GO" id="GO:0009073">
    <property type="term" value="P:aromatic amino acid family biosynthetic process"/>
    <property type="evidence" value="ECO:0007669"/>
    <property type="project" value="UniProtKB-KW"/>
</dbReference>
<comment type="subunit">
    <text evidence="11">Homotetramer.</text>
</comment>
<feature type="binding site" evidence="11">
    <location>
        <position position="342"/>
    </location>
    <ligand>
        <name>FMN</name>
        <dbReference type="ChEBI" id="CHEBI:58210"/>
    </ligand>
</feature>
<dbReference type="NCBIfam" id="NF003793">
    <property type="entry name" value="PRK05382.1"/>
    <property type="match status" value="1"/>
</dbReference>
<dbReference type="EC" id="4.2.3.5" evidence="3 11"/>
<evidence type="ECO:0000256" key="1">
    <source>
        <dbReference type="ARBA" id="ARBA00005044"/>
    </source>
</evidence>
<dbReference type="GO" id="GO:0010181">
    <property type="term" value="F:FMN binding"/>
    <property type="evidence" value="ECO:0007669"/>
    <property type="project" value="TreeGrafter"/>
</dbReference>
<proteinExistence type="inferred from homology"/>
<evidence type="ECO:0000313" key="13">
    <source>
        <dbReference type="EMBL" id="REE03199.1"/>
    </source>
</evidence>
<keyword evidence="5 11" id="KW-0285">Flavoprotein</keyword>
<keyword evidence="6 11" id="KW-0288">FMN</keyword>
<comment type="caution">
    <text evidence="13">The sequence shown here is derived from an EMBL/GenBank/DDBJ whole genome shotgun (WGS) entry which is preliminary data.</text>
</comment>
<accession>A0A3D9LA17</accession>
<evidence type="ECO:0000256" key="5">
    <source>
        <dbReference type="ARBA" id="ARBA00022630"/>
    </source>
</evidence>
<dbReference type="InterPro" id="IPR035904">
    <property type="entry name" value="Chorismate_synth_AroC_sf"/>
</dbReference>
<dbReference type="InterPro" id="IPR000453">
    <property type="entry name" value="Chorismate_synth"/>
</dbReference>
<keyword evidence="9 11" id="KW-0057">Aromatic amino acid biosynthesis</keyword>
<dbReference type="Gene3D" id="3.60.150.10">
    <property type="entry name" value="Chorismate synthase AroC"/>
    <property type="match status" value="1"/>
</dbReference>
<reference evidence="13 14" key="1">
    <citation type="submission" date="2018-07" db="EMBL/GenBank/DDBJ databases">
        <title>Sequencing the genomes of 1000 actinobacteria strains.</title>
        <authorList>
            <person name="Klenk H.-P."/>
        </authorList>
    </citation>
    <scope>NUCLEOTIDE SEQUENCE [LARGE SCALE GENOMIC DNA]</scope>
    <source>
        <strain evidence="13 14">DSM 14442</strain>
    </source>
</reference>
<name>A0A3D9LA17_9MICC</name>
<comment type="function">
    <text evidence="11">Catalyzes the anti-1,4-elimination of the C-3 phosphate and the C-6 proR hydrogen from 5-enolpyruvylshikimate-3-phosphate (EPSP) to yield chorismate, which is the branch point compound that serves as the starting substrate for the three terminal pathways of aromatic amino acid biosynthesis. This reaction introduces a second double bond into the aromatic ring system.</text>
</comment>
<dbReference type="GO" id="GO:0009423">
    <property type="term" value="P:chorismate biosynthetic process"/>
    <property type="evidence" value="ECO:0007669"/>
    <property type="project" value="UniProtKB-UniRule"/>
</dbReference>
<dbReference type="EMBL" id="QREH01000001">
    <property type="protein sequence ID" value="REE03199.1"/>
    <property type="molecule type" value="Genomic_DNA"/>
</dbReference>
<keyword evidence="8 11" id="KW-0521">NADP</keyword>
<comment type="cofactor">
    <cofactor evidence="11 12">
        <name>FMNH2</name>
        <dbReference type="ChEBI" id="CHEBI:57618"/>
    </cofactor>
    <text evidence="11 12">Reduced FMN (FMNH(2)).</text>
</comment>
<keyword evidence="4 11" id="KW-0028">Amino-acid biosynthesis</keyword>
<organism evidence="13 14">
    <name type="scientific">Citricoccus muralis</name>
    <dbReference type="NCBI Taxonomy" id="169134"/>
    <lineage>
        <taxon>Bacteria</taxon>
        <taxon>Bacillati</taxon>
        <taxon>Actinomycetota</taxon>
        <taxon>Actinomycetes</taxon>
        <taxon>Micrococcales</taxon>
        <taxon>Micrococcaceae</taxon>
        <taxon>Citricoccus</taxon>
    </lineage>
</organism>
<evidence type="ECO:0000256" key="11">
    <source>
        <dbReference type="HAMAP-Rule" id="MF_00300"/>
    </source>
</evidence>
<protein>
    <recommendedName>
        <fullName evidence="3 11">Chorismate synthase</fullName>
        <shortName evidence="11">CS</shortName>
        <ecNumber evidence="3 11">4.2.3.5</ecNumber>
    </recommendedName>
    <alternativeName>
        <fullName evidence="11">5-enolpyruvylshikimate-3-phosphate phospholyase</fullName>
    </alternativeName>
</protein>
<keyword evidence="7 11" id="KW-0274">FAD</keyword>
<feature type="binding site" evidence="11">
    <location>
        <begin position="256"/>
        <end position="257"/>
    </location>
    <ligand>
        <name>FMN</name>
        <dbReference type="ChEBI" id="CHEBI:58210"/>
    </ligand>
</feature>
<dbReference type="PROSITE" id="PS00788">
    <property type="entry name" value="CHORISMATE_SYNTHASE_2"/>
    <property type="match status" value="1"/>
</dbReference>
<evidence type="ECO:0000256" key="3">
    <source>
        <dbReference type="ARBA" id="ARBA00013036"/>
    </source>
</evidence>
<feature type="binding site" evidence="11">
    <location>
        <begin position="135"/>
        <end position="137"/>
    </location>
    <ligand>
        <name>FMN</name>
        <dbReference type="ChEBI" id="CHEBI:58210"/>
    </ligand>
</feature>
<dbReference type="CDD" id="cd07304">
    <property type="entry name" value="Chorismate_synthase"/>
    <property type="match status" value="1"/>
</dbReference>
<dbReference type="OrthoDB" id="9771806at2"/>
<dbReference type="PROSITE" id="PS00789">
    <property type="entry name" value="CHORISMATE_SYNTHASE_3"/>
    <property type="match status" value="1"/>
</dbReference>
<gene>
    <name evidence="11" type="primary">aroC</name>
    <name evidence="13" type="ORF">C8E99_1003</name>
</gene>
<comment type="similarity">
    <text evidence="2 11 12">Belongs to the chorismate synthase family.</text>
</comment>
<evidence type="ECO:0000256" key="12">
    <source>
        <dbReference type="RuleBase" id="RU000605"/>
    </source>
</evidence>
<evidence type="ECO:0000256" key="2">
    <source>
        <dbReference type="ARBA" id="ARBA00008014"/>
    </source>
</evidence>
<dbReference type="GO" id="GO:0008652">
    <property type="term" value="P:amino acid biosynthetic process"/>
    <property type="evidence" value="ECO:0007669"/>
    <property type="project" value="UniProtKB-KW"/>
</dbReference>
<evidence type="ECO:0000313" key="14">
    <source>
        <dbReference type="Proteomes" id="UP000256727"/>
    </source>
</evidence>
<feature type="binding site" evidence="11">
    <location>
        <position position="40"/>
    </location>
    <ligand>
        <name>NADP(+)</name>
        <dbReference type="ChEBI" id="CHEBI:58349"/>
    </ligand>
</feature>
<dbReference type="PIRSF" id="PIRSF001456">
    <property type="entry name" value="Chorismate_synth"/>
    <property type="match status" value="1"/>
</dbReference>
<evidence type="ECO:0000256" key="9">
    <source>
        <dbReference type="ARBA" id="ARBA00023141"/>
    </source>
</evidence>
<dbReference type="GO" id="GO:0004107">
    <property type="term" value="F:chorismate synthase activity"/>
    <property type="evidence" value="ECO:0007669"/>
    <property type="project" value="UniProtKB-UniRule"/>
</dbReference>
<evidence type="ECO:0000256" key="8">
    <source>
        <dbReference type="ARBA" id="ARBA00022857"/>
    </source>
</evidence>
<sequence length="414" mass="43106">MVRWLTAGESHGPALVGIIEGMPAGIPLTTSMVQDALARRRLGYGRGARMKFEQDQVTLVGGVRHGSTLGSPVAIEIANTEWPKWEKVMSADPVDADELNGLARNAALTRPRPGHADLAGMQKYGFDEARPLLERASARETAARVALGTVASSFLSELGIRTVSHTTAVGTVSVPEGAELPAPDDVTALDADPLRCFDQSTSDAMVAEVDAAHKEGETLGGVVEVLAYGVPVGLGSHVHWDRRLDSLLSGALMGIQAIKGVEVGDGFITAARRGTAAHDEIVRGPDGYPIRTSNRAGGIEGGMSTGGVVRVRAGMKPIATVPKALRTVDTATGQDTKAHHQRSDVCAVPAAGVVAEAMVCLVLAQAVLQKFGGDSVAETKRNLDSFVASLEPLPLSEADAAAELAEAPMGDPLQ</sequence>
<dbReference type="PANTHER" id="PTHR21085">
    <property type="entry name" value="CHORISMATE SYNTHASE"/>
    <property type="match status" value="1"/>
</dbReference>
<dbReference type="Pfam" id="PF01264">
    <property type="entry name" value="Chorismate_synt"/>
    <property type="match status" value="1"/>
</dbReference>
<dbReference type="HAMAP" id="MF_00300">
    <property type="entry name" value="Chorismate_synth"/>
    <property type="match status" value="1"/>
</dbReference>
<dbReference type="PANTHER" id="PTHR21085:SF0">
    <property type="entry name" value="CHORISMATE SYNTHASE"/>
    <property type="match status" value="1"/>
</dbReference>
<dbReference type="SUPFAM" id="SSF103263">
    <property type="entry name" value="Chorismate synthase, AroC"/>
    <property type="match status" value="1"/>
</dbReference>
<evidence type="ECO:0000256" key="10">
    <source>
        <dbReference type="ARBA" id="ARBA00023239"/>
    </source>
</evidence>
<evidence type="ECO:0000256" key="4">
    <source>
        <dbReference type="ARBA" id="ARBA00022605"/>
    </source>
</evidence>
<dbReference type="InterPro" id="IPR020541">
    <property type="entry name" value="Chorismate_synthase_CS"/>
</dbReference>
<comment type="catalytic activity">
    <reaction evidence="11 12">
        <text>5-O-(1-carboxyvinyl)-3-phosphoshikimate = chorismate + phosphate</text>
        <dbReference type="Rhea" id="RHEA:21020"/>
        <dbReference type="ChEBI" id="CHEBI:29748"/>
        <dbReference type="ChEBI" id="CHEBI:43474"/>
        <dbReference type="ChEBI" id="CHEBI:57701"/>
        <dbReference type="EC" id="4.2.3.5"/>
    </reaction>
</comment>
<dbReference type="UniPathway" id="UPA00053">
    <property type="reaction ID" value="UER00090"/>
</dbReference>
<feature type="binding site" evidence="11">
    <location>
        <position position="46"/>
    </location>
    <ligand>
        <name>NADP(+)</name>
        <dbReference type="ChEBI" id="CHEBI:58349"/>
    </ligand>
</feature>